<dbReference type="InterPro" id="IPR005170">
    <property type="entry name" value="Transptr-assoc_dom"/>
</dbReference>
<keyword evidence="5" id="KW-0677">Repeat</keyword>
<keyword evidence="7 9" id="KW-0129">CBS domain</keyword>
<gene>
    <name evidence="15" type="ORF">ACFOLH_05970</name>
</gene>
<feature type="compositionally biased region" description="Basic and acidic residues" evidence="11">
    <location>
        <begin position="449"/>
        <end position="462"/>
    </location>
</feature>
<evidence type="ECO:0000256" key="7">
    <source>
        <dbReference type="ARBA" id="ARBA00023122"/>
    </source>
</evidence>
<dbReference type="EMBL" id="JBHRWW010000003">
    <property type="protein sequence ID" value="MFC3687886.1"/>
    <property type="molecule type" value="Genomic_DNA"/>
</dbReference>
<name>A0ABV7WH84_9MICO</name>
<evidence type="ECO:0000256" key="1">
    <source>
        <dbReference type="ARBA" id="ARBA00004651"/>
    </source>
</evidence>
<keyword evidence="16" id="KW-1185">Reference proteome</keyword>
<dbReference type="InterPro" id="IPR002550">
    <property type="entry name" value="CNNM"/>
</dbReference>
<feature type="transmembrane region" description="Helical" evidence="12">
    <location>
        <begin position="92"/>
        <end position="113"/>
    </location>
</feature>
<evidence type="ECO:0000256" key="10">
    <source>
        <dbReference type="PROSITE-ProRule" id="PRU01193"/>
    </source>
</evidence>
<dbReference type="SMART" id="SM00116">
    <property type="entry name" value="CBS"/>
    <property type="match status" value="2"/>
</dbReference>
<dbReference type="Gene3D" id="3.30.465.10">
    <property type="match status" value="1"/>
</dbReference>
<keyword evidence="8 10" id="KW-0472">Membrane</keyword>
<dbReference type="PROSITE" id="PS51846">
    <property type="entry name" value="CNNM"/>
    <property type="match status" value="1"/>
</dbReference>
<evidence type="ECO:0000256" key="11">
    <source>
        <dbReference type="SAM" id="MobiDB-lite"/>
    </source>
</evidence>
<dbReference type="Pfam" id="PF00571">
    <property type="entry name" value="CBS"/>
    <property type="match status" value="2"/>
</dbReference>
<feature type="domain" description="CNNM transmembrane" evidence="14">
    <location>
        <begin position="1"/>
        <end position="188"/>
    </location>
</feature>
<feature type="region of interest" description="Disordered" evidence="11">
    <location>
        <begin position="423"/>
        <end position="462"/>
    </location>
</feature>
<feature type="compositionally biased region" description="Acidic residues" evidence="11">
    <location>
        <begin position="424"/>
        <end position="433"/>
    </location>
</feature>
<dbReference type="PANTHER" id="PTHR22777">
    <property type="entry name" value="HEMOLYSIN-RELATED"/>
    <property type="match status" value="1"/>
</dbReference>
<dbReference type="PROSITE" id="PS51371">
    <property type="entry name" value="CBS"/>
    <property type="match status" value="2"/>
</dbReference>
<sequence length="462" mass="49343">MTSTLLLWLLVGLVLLLLAGYLAAVEAALSKVTRGHAEDLQTAGRRNARALRRLLEDTTGAVNTTTFVRIVCETAAVSALVVALGHLLRPDWAVVLVAATVLSVLIFVLVGAVGRTVGQQHADTVALGASASLSRLMVVVGPLVLLLVRAATVVVPGRGLPAGPFASEAELIELVEQAEADSVIERGESLMLQRVVHLGDTVAREVQVPRTDMVTLEQGTGLERAMRLHLRSGFSRVPVLGRDADDVVGVSYLKDVAAHLQDLRTGGYGEPSPATVDEVMRAPVFVPESKPADDLLREMQAGSVHLAVVIDEYGGVSGLVTIEDLLEEIVGQISDEYDVEEPEVEVLGEDRWRLSARTHLTALSEITDRDVEDDDVDTVAGLLAKNLGRVPIRGSVVEVSGLRITADRRGRRNRLLSVVVEVLPEPDEDEEGTDQPAEGAGELVGADPGRSHDDERTGHGRP</sequence>
<dbReference type="InterPro" id="IPR016169">
    <property type="entry name" value="FAD-bd_PCMH_sub2"/>
</dbReference>
<evidence type="ECO:0000259" key="13">
    <source>
        <dbReference type="PROSITE" id="PS51371"/>
    </source>
</evidence>
<keyword evidence="4 10" id="KW-0812">Transmembrane</keyword>
<dbReference type="SUPFAM" id="SSF56176">
    <property type="entry name" value="FAD-binding/transporter-associated domain-like"/>
    <property type="match status" value="1"/>
</dbReference>
<evidence type="ECO:0000256" key="12">
    <source>
        <dbReference type="SAM" id="Phobius"/>
    </source>
</evidence>
<keyword evidence="3" id="KW-1003">Cell membrane</keyword>
<comment type="caution">
    <text evidence="15">The sequence shown here is derived from an EMBL/GenBank/DDBJ whole genome shotgun (WGS) entry which is preliminary data.</text>
</comment>
<organism evidence="15 16">
    <name type="scientific">Aquipuribacter hungaricus</name>
    <dbReference type="NCBI Taxonomy" id="545624"/>
    <lineage>
        <taxon>Bacteria</taxon>
        <taxon>Bacillati</taxon>
        <taxon>Actinomycetota</taxon>
        <taxon>Actinomycetes</taxon>
        <taxon>Micrococcales</taxon>
        <taxon>Intrasporangiaceae</taxon>
        <taxon>Aquipuribacter</taxon>
    </lineage>
</organism>
<evidence type="ECO:0000256" key="3">
    <source>
        <dbReference type="ARBA" id="ARBA00022475"/>
    </source>
</evidence>
<dbReference type="Proteomes" id="UP001595685">
    <property type="component" value="Unassembled WGS sequence"/>
</dbReference>
<evidence type="ECO:0000256" key="2">
    <source>
        <dbReference type="ARBA" id="ARBA00006337"/>
    </source>
</evidence>
<proteinExistence type="inferred from homology"/>
<evidence type="ECO:0000256" key="8">
    <source>
        <dbReference type="ARBA" id="ARBA00023136"/>
    </source>
</evidence>
<dbReference type="PANTHER" id="PTHR22777:SF32">
    <property type="entry name" value="UPF0053 INNER MEMBRANE PROTEIN YFJD"/>
    <property type="match status" value="1"/>
</dbReference>
<evidence type="ECO:0000313" key="16">
    <source>
        <dbReference type="Proteomes" id="UP001595685"/>
    </source>
</evidence>
<evidence type="ECO:0000256" key="9">
    <source>
        <dbReference type="PROSITE-ProRule" id="PRU00703"/>
    </source>
</evidence>
<feature type="domain" description="CBS" evidence="13">
    <location>
        <begin position="209"/>
        <end position="272"/>
    </location>
</feature>
<dbReference type="Pfam" id="PF03471">
    <property type="entry name" value="CorC_HlyC"/>
    <property type="match status" value="1"/>
</dbReference>
<evidence type="ECO:0000256" key="6">
    <source>
        <dbReference type="ARBA" id="ARBA00022989"/>
    </source>
</evidence>
<comment type="similarity">
    <text evidence="2">Belongs to the UPF0053 family.</text>
</comment>
<evidence type="ECO:0000259" key="14">
    <source>
        <dbReference type="PROSITE" id="PS51846"/>
    </source>
</evidence>
<evidence type="ECO:0000256" key="5">
    <source>
        <dbReference type="ARBA" id="ARBA00022737"/>
    </source>
</evidence>
<feature type="domain" description="CBS" evidence="13">
    <location>
        <begin position="279"/>
        <end position="336"/>
    </location>
</feature>
<dbReference type="CDD" id="cd04590">
    <property type="entry name" value="CBS_pair_CorC_HlyC_assoc"/>
    <property type="match status" value="1"/>
</dbReference>
<dbReference type="SMART" id="SM01091">
    <property type="entry name" value="CorC_HlyC"/>
    <property type="match status" value="1"/>
</dbReference>
<evidence type="ECO:0000313" key="15">
    <source>
        <dbReference type="EMBL" id="MFC3687886.1"/>
    </source>
</evidence>
<dbReference type="InterPro" id="IPR044751">
    <property type="entry name" value="Ion_transp-like_CBS"/>
</dbReference>
<dbReference type="InterPro" id="IPR036318">
    <property type="entry name" value="FAD-bd_PCMH-like_sf"/>
</dbReference>
<dbReference type="InterPro" id="IPR000644">
    <property type="entry name" value="CBS_dom"/>
</dbReference>
<reference evidence="16" key="1">
    <citation type="journal article" date="2019" name="Int. J. Syst. Evol. Microbiol.">
        <title>The Global Catalogue of Microorganisms (GCM) 10K type strain sequencing project: providing services to taxonomists for standard genome sequencing and annotation.</title>
        <authorList>
            <consortium name="The Broad Institute Genomics Platform"/>
            <consortium name="The Broad Institute Genome Sequencing Center for Infectious Disease"/>
            <person name="Wu L."/>
            <person name="Ma J."/>
        </authorList>
    </citation>
    <scope>NUCLEOTIDE SEQUENCE [LARGE SCALE GENOMIC DNA]</scope>
    <source>
        <strain evidence="16">NCAIM B.02333</strain>
    </source>
</reference>
<keyword evidence="6 10" id="KW-1133">Transmembrane helix</keyword>
<dbReference type="Gene3D" id="3.10.580.10">
    <property type="entry name" value="CBS-domain"/>
    <property type="match status" value="1"/>
</dbReference>
<evidence type="ECO:0000256" key="4">
    <source>
        <dbReference type="ARBA" id="ARBA00022692"/>
    </source>
</evidence>
<dbReference type="RefSeq" id="WP_340295655.1">
    <property type="nucleotide sequence ID" value="NZ_JBBEOI010000275.1"/>
</dbReference>
<dbReference type="InterPro" id="IPR046342">
    <property type="entry name" value="CBS_dom_sf"/>
</dbReference>
<accession>A0ABV7WH84</accession>
<dbReference type="Pfam" id="PF01595">
    <property type="entry name" value="CNNM"/>
    <property type="match status" value="1"/>
</dbReference>
<feature type="transmembrane region" description="Helical" evidence="12">
    <location>
        <begin position="125"/>
        <end position="148"/>
    </location>
</feature>
<protein>
    <submittedName>
        <fullName evidence="15">Hemolysin family protein</fullName>
    </submittedName>
</protein>
<dbReference type="SUPFAM" id="SSF54631">
    <property type="entry name" value="CBS-domain pair"/>
    <property type="match status" value="1"/>
</dbReference>
<comment type="subcellular location">
    <subcellularLocation>
        <location evidence="1">Cell membrane</location>
        <topology evidence="1">Multi-pass membrane protein</topology>
    </subcellularLocation>
</comment>